<keyword evidence="5" id="KW-1185">Reference proteome</keyword>
<accession>A0A6N7YVN3</accession>
<keyword evidence="1" id="KW-0596">Phosphopantetheine</keyword>
<dbReference type="Pfam" id="PF00550">
    <property type="entry name" value="PP-binding"/>
    <property type="match status" value="1"/>
</dbReference>
<dbReference type="PROSITE" id="PS50075">
    <property type="entry name" value="CARRIER"/>
    <property type="match status" value="1"/>
</dbReference>
<comment type="caution">
    <text evidence="4">The sequence shown here is derived from an EMBL/GenBank/DDBJ whole genome shotgun (WGS) entry which is preliminary data.</text>
</comment>
<evidence type="ECO:0000313" key="5">
    <source>
        <dbReference type="Proteomes" id="UP000440096"/>
    </source>
</evidence>
<dbReference type="InterPro" id="IPR020806">
    <property type="entry name" value="PKS_PP-bd"/>
</dbReference>
<protein>
    <submittedName>
        <fullName evidence="4">Polyketide synthase</fullName>
    </submittedName>
</protein>
<dbReference type="InterPro" id="IPR036736">
    <property type="entry name" value="ACP-like_sf"/>
</dbReference>
<reference evidence="4 5" key="1">
    <citation type="submission" date="2019-11" db="EMBL/GenBank/DDBJ databases">
        <title>Draft genome of Amycolatopsis RM579.</title>
        <authorList>
            <person name="Duangmal K."/>
            <person name="Mingma R."/>
        </authorList>
    </citation>
    <scope>NUCLEOTIDE SEQUENCE [LARGE SCALE GENOMIC DNA]</scope>
    <source>
        <strain evidence="4 5">RM579</strain>
    </source>
</reference>
<dbReference type="AlphaFoldDB" id="A0A6N7YVN3"/>
<keyword evidence="2" id="KW-0597">Phosphoprotein</keyword>
<proteinExistence type="predicted"/>
<dbReference type="Gene3D" id="1.10.1200.10">
    <property type="entry name" value="ACP-like"/>
    <property type="match status" value="1"/>
</dbReference>
<name>A0A6N7YVN3_9PSEU</name>
<dbReference type="GO" id="GO:0031177">
    <property type="term" value="F:phosphopantetheine binding"/>
    <property type="evidence" value="ECO:0007669"/>
    <property type="project" value="InterPro"/>
</dbReference>
<dbReference type="EMBL" id="WMBA01000001">
    <property type="protein sequence ID" value="MTD52379.1"/>
    <property type="molecule type" value="Genomic_DNA"/>
</dbReference>
<evidence type="ECO:0000313" key="4">
    <source>
        <dbReference type="EMBL" id="MTD52379.1"/>
    </source>
</evidence>
<dbReference type="InterPro" id="IPR009081">
    <property type="entry name" value="PP-bd_ACP"/>
</dbReference>
<dbReference type="SMART" id="SM01294">
    <property type="entry name" value="PKS_PP_betabranch"/>
    <property type="match status" value="1"/>
</dbReference>
<organism evidence="4 5">
    <name type="scientific">Amycolatopsis pithecellobii</name>
    <dbReference type="NCBI Taxonomy" id="664692"/>
    <lineage>
        <taxon>Bacteria</taxon>
        <taxon>Bacillati</taxon>
        <taxon>Actinomycetota</taxon>
        <taxon>Actinomycetes</taxon>
        <taxon>Pseudonocardiales</taxon>
        <taxon>Pseudonocardiaceae</taxon>
        <taxon>Amycolatopsis</taxon>
    </lineage>
</organism>
<dbReference type="Proteomes" id="UP000440096">
    <property type="component" value="Unassembled WGS sequence"/>
</dbReference>
<sequence>MFRRRIKVLDGPVSTDRLREWLVGQLSEYLDIPASEVDPDKDFESYGLDSRAGMQISGKLEKLLERRLSPAVLYEHSSINALADHLVASGTDDDPS</sequence>
<evidence type="ECO:0000256" key="2">
    <source>
        <dbReference type="ARBA" id="ARBA00022553"/>
    </source>
</evidence>
<dbReference type="RefSeq" id="WP_154754652.1">
    <property type="nucleotide sequence ID" value="NZ_WMBA01000001.1"/>
</dbReference>
<feature type="domain" description="Carrier" evidence="3">
    <location>
        <begin position="13"/>
        <end position="90"/>
    </location>
</feature>
<evidence type="ECO:0000259" key="3">
    <source>
        <dbReference type="PROSITE" id="PS50075"/>
    </source>
</evidence>
<evidence type="ECO:0000256" key="1">
    <source>
        <dbReference type="ARBA" id="ARBA00022450"/>
    </source>
</evidence>
<dbReference type="SMART" id="SM00823">
    <property type="entry name" value="PKS_PP"/>
    <property type="match status" value="1"/>
</dbReference>
<dbReference type="OrthoDB" id="5147973at2"/>
<gene>
    <name evidence="4" type="ORF">GKO32_00025</name>
</gene>
<dbReference type="SUPFAM" id="SSF47336">
    <property type="entry name" value="ACP-like"/>
    <property type="match status" value="1"/>
</dbReference>